<evidence type="ECO:0000256" key="1">
    <source>
        <dbReference type="SAM" id="MobiDB-lite"/>
    </source>
</evidence>
<feature type="region of interest" description="Disordered" evidence="1">
    <location>
        <begin position="144"/>
        <end position="166"/>
    </location>
</feature>
<dbReference type="AlphaFoldDB" id="A0AB39QSQ7"/>
<name>A0AB39QSQ7_9ACTN</name>
<keyword evidence="2" id="KW-0812">Transmembrane</keyword>
<feature type="compositionally biased region" description="Basic and acidic residues" evidence="1">
    <location>
        <begin position="1"/>
        <end position="12"/>
    </location>
</feature>
<dbReference type="RefSeq" id="WP_369224499.1">
    <property type="nucleotide sequence ID" value="NZ_CP163441.1"/>
</dbReference>
<feature type="compositionally biased region" description="Basic and acidic residues" evidence="1">
    <location>
        <begin position="144"/>
        <end position="156"/>
    </location>
</feature>
<feature type="region of interest" description="Disordered" evidence="1">
    <location>
        <begin position="1"/>
        <end position="25"/>
    </location>
</feature>
<feature type="transmembrane region" description="Helical" evidence="2">
    <location>
        <begin position="203"/>
        <end position="226"/>
    </location>
</feature>
<proteinExistence type="predicted"/>
<reference evidence="3" key="1">
    <citation type="submission" date="2024-07" db="EMBL/GenBank/DDBJ databases">
        <authorList>
            <person name="Yu S.T."/>
        </authorList>
    </citation>
    <scope>NUCLEOTIDE SEQUENCE</scope>
    <source>
        <strain evidence="3">R39</strain>
    </source>
</reference>
<keyword evidence="2" id="KW-0472">Membrane</keyword>
<dbReference type="EMBL" id="CP163441">
    <property type="protein sequence ID" value="XDQ45654.1"/>
    <property type="molecule type" value="Genomic_DNA"/>
</dbReference>
<accession>A0AB39QSQ7</accession>
<sequence>MKAEQRATEEAPGRPGALVRPRRMRPHNADVVRQARLYADGRTLVLRDRRLRERRYPVGAGGIRRAVFVQPSPDAWEAVTKRPAERWGVLVFENEDGRDVLSVPLAEWLPEAGAVGILHLKPAKCLDRTGLRELAAALGIPVEEKPRSESGERVRPETGSGQAPDRAVHRELPRWHSWIRGLGLFGWLVALVVAFAADVDWCLPVAAGALFAVPAADAVVRVGAWWRNRGDDGRRFAEAVVITPDPAPGEGATPRFRRTASVRVLPGDVVLTDTVGQERWLGRDGAHGIVRLVRLVSAGDRQPLGVEFRDRGGEARALLPWRHWFAGPQGRDRWEEMVSALSASATDEVVRSTRQPAGITKPWWNGHSLAADARMMSPLPSKDARAETSWHSSVIGGNELLLVPLFSLVLLAGLFGDTLPARLAGLFSLLTIVAECAPATTKSLFSRFHYDKPYKNA</sequence>
<keyword evidence="2" id="KW-1133">Transmembrane helix</keyword>
<feature type="transmembrane region" description="Helical" evidence="2">
    <location>
        <begin position="178"/>
        <end position="197"/>
    </location>
</feature>
<organism evidence="3">
    <name type="scientific">Streptomyces sp. R39</name>
    <dbReference type="NCBI Taxonomy" id="3238631"/>
    <lineage>
        <taxon>Bacteria</taxon>
        <taxon>Bacillati</taxon>
        <taxon>Actinomycetota</taxon>
        <taxon>Actinomycetes</taxon>
        <taxon>Kitasatosporales</taxon>
        <taxon>Streptomycetaceae</taxon>
        <taxon>Streptomyces</taxon>
    </lineage>
</organism>
<gene>
    <name evidence="3" type="ORF">AB5J52_27270</name>
</gene>
<protein>
    <submittedName>
        <fullName evidence="3">Uncharacterized protein</fullName>
    </submittedName>
</protein>
<evidence type="ECO:0000256" key="2">
    <source>
        <dbReference type="SAM" id="Phobius"/>
    </source>
</evidence>
<evidence type="ECO:0000313" key="3">
    <source>
        <dbReference type="EMBL" id="XDQ45654.1"/>
    </source>
</evidence>
<feature type="transmembrane region" description="Helical" evidence="2">
    <location>
        <begin position="400"/>
        <end position="419"/>
    </location>
</feature>